<proteinExistence type="predicted"/>
<dbReference type="InterPro" id="IPR046221">
    <property type="entry name" value="DUF6254"/>
</dbReference>
<dbReference type="Pfam" id="PF19767">
    <property type="entry name" value="DUF6254"/>
    <property type="match status" value="1"/>
</dbReference>
<sequence length="43" mass="5052">MTKSKSQEERQWRQRKENQHPHGKVKSFEELGAGVEGKNNDNK</sequence>
<dbReference type="EMBL" id="JBHLUU010000123">
    <property type="protein sequence ID" value="MFC0477661.1"/>
    <property type="molecule type" value="Genomic_DNA"/>
</dbReference>
<comment type="caution">
    <text evidence="2">The sequence shown here is derived from an EMBL/GenBank/DDBJ whole genome shotgun (WGS) entry which is preliminary data.</text>
</comment>
<keyword evidence="3" id="KW-1185">Reference proteome</keyword>
<accession>A0ABV6L019</accession>
<evidence type="ECO:0000313" key="3">
    <source>
        <dbReference type="Proteomes" id="UP001589738"/>
    </source>
</evidence>
<dbReference type="Proteomes" id="UP001589738">
    <property type="component" value="Unassembled WGS sequence"/>
</dbReference>
<reference evidence="2 3" key="1">
    <citation type="submission" date="2024-09" db="EMBL/GenBank/DDBJ databases">
        <authorList>
            <person name="Sun Q."/>
            <person name="Mori K."/>
        </authorList>
    </citation>
    <scope>NUCLEOTIDE SEQUENCE [LARGE SCALE GENOMIC DNA]</scope>
    <source>
        <strain evidence="2 3">CGMCC 1.9126</strain>
    </source>
</reference>
<evidence type="ECO:0000256" key="1">
    <source>
        <dbReference type="SAM" id="MobiDB-lite"/>
    </source>
</evidence>
<feature type="compositionally biased region" description="Basic and acidic residues" evidence="1">
    <location>
        <begin position="1"/>
        <end position="20"/>
    </location>
</feature>
<gene>
    <name evidence="2" type="ORF">ACFFHF_20940</name>
</gene>
<evidence type="ECO:0000313" key="2">
    <source>
        <dbReference type="EMBL" id="MFC0477661.1"/>
    </source>
</evidence>
<protein>
    <submittedName>
        <fullName evidence="2">DUF6254 family protein</fullName>
    </submittedName>
</protein>
<name>A0ABV6L019_9BACI</name>
<dbReference type="RefSeq" id="WP_340902399.1">
    <property type="nucleotide sequence ID" value="NZ_JBHLUU010000123.1"/>
</dbReference>
<feature type="region of interest" description="Disordered" evidence="1">
    <location>
        <begin position="1"/>
        <end position="43"/>
    </location>
</feature>
<organism evidence="2 3">
    <name type="scientific">Robertmurraya beringensis</name>
    <dbReference type="NCBI Taxonomy" id="641660"/>
    <lineage>
        <taxon>Bacteria</taxon>
        <taxon>Bacillati</taxon>
        <taxon>Bacillota</taxon>
        <taxon>Bacilli</taxon>
        <taxon>Bacillales</taxon>
        <taxon>Bacillaceae</taxon>
        <taxon>Robertmurraya</taxon>
    </lineage>
</organism>